<organism evidence="5 6">
    <name type="scientific">Mesorhabditis spiculigera</name>
    <dbReference type="NCBI Taxonomy" id="96644"/>
    <lineage>
        <taxon>Eukaryota</taxon>
        <taxon>Metazoa</taxon>
        <taxon>Ecdysozoa</taxon>
        <taxon>Nematoda</taxon>
        <taxon>Chromadorea</taxon>
        <taxon>Rhabditida</taxon>
        <taxon>Rhabditina</taxon>
        <taxon>Rhabditomorpha</taxon>
        <taxon>Rhabditoidea</taxon>
        <taxon>Rhabditidae</taxon>
        <taxon>Mesorhabditinae</taxon>
        <taxon>Mesorhabditis</taxon>
    </lineage>
</organism>
<evidence type="ECO:0000256" key="1">
    <source>
        <dbReference type="ARBA" id="ARBA00023015"/>
    </source>
</evidence>
<feature type="region of interest" description="Disordered" evidence="4">
    <location>
        <begin position="1"/>
        <end position="61"/>
    </location>
</feature>
<protein>
    <submittedName>
        <fullName evidence="5">Uncharacterized protein</fullName>
    </submittedName>
</protein>
<evidence type="ECO:0000256" key="3">
    <source>
        <dbReference type="ARBA" id="ARBA00023170"/>
    </source>
</evidence>
<dbReference type="AlphaFoldDB" id="A0AA36D2X6"/>
<reference evidence="5" key="1">
    <citation type="submission" date="2023-06" db="EMBL/GenBank/DDBJ databases">
        <authorList>
            <person name="Delattre M."/>
        </authorList>
    </citation>
    <scope>NUCLEOTIDE SEQUENCE</scope>
    <source>
        <strain evidence="5">AF72</strain>
    </source>
</reference>
<keyword evidence="3" id="KW-0675">Receptor</keyword>
<keyword evidence="1" id="KW-0805">Transcription regulation</keyword>
<dbReference type="EMBL" id="CATQJA010002659">
    <property type="protein sequence ID" value="CAJ0580078.1"/>
    <property type="molecule type" value="Genomic_DNA"/>
</dbReference>
<comment type="caution">
    <text evidence="5">The sequence shown here is derived from an EMBL/GenBank/DDBJ whole genome shotgun (WGS) entry which is preliminary data.</text>
</comment>
<dbReference type="InterPro" id="IPR035500">
    <property type="entry name" value="NHR-like_dom_sf"/>
</dbReference>
<feature type="non-terminal residue" evidence="5">
    <location>
        <position position="292"/>
    </location>
</feature>
<evidence type="ECO:0000256" key="2">
    <source>
        <dbReference type="ARBA" id="ARBA00023163"/>
    </source>
</evidence>
<proteinExistence type="predicted"/>
<keyword evidence="6" id="KW-1185">Reference proteome</keyword>
<dbReference type="SUPFAM" id="SSF48508">
    <property type="entry name" value="Nuclear receptor ligand-binding domain"/>
    <property type="match status" value="1"/>
</dbReference>
<sequence length="292" mass="32288">MPKGGKGRLSEDSSASDHTLPDVPDNPEDEQSTSVAGRRTHCKRGLKESPPRKESPDEASDAVASLVAGTDIIRIQDFEMSALIFPSAFQVRLDDTDTICVESLVHLESFCLQDDTDTPLDLSFDWNTDMHFGELMANPTLVCPRVPVALGVSLYPVTSLLQAFYYSFKNRLKGMAGGFNTDIQWEGIPTIPILADYFTKVGAYARTMIFPPLEKIQLTQQEYVIFKNIVIFTSVVGLSDEGADIIRRGRHRYEAKLLQSIAQRVAPLIGKCCTMNTGGLMASRLAVDVFFQ</sequence>
<evidence type="ECO:0000313" key="6">
    <source>
        <dbReference type="Proteomes" id="UP001177023"/>
    </source>
</evidence>
<evidence type="ECO:0000313" key="5">
    <source>
        <dbReference type="EMBL" id="CAJ0580078.1"/>
    </source>
</evidence>
<feature type="compositionally biased region" description="Basic and acidic residues" evidence="4">
    <location>
        <begin position="45"/>
        <end position="56"/>
    </location>
</feature>
<evidence type="ECO:0000256" key="4">
    <source>
        <dbReference type="SAM" id="MobiDB-lite"/>
    </source>
</evidence>
<accession>A0AA36D2X6</accession>
<keyword evidence="2" id="KW-0804">Transcription</keyword>
<gene>
    <name evidence="5" type="ORF">MSPICULIGERA_LOCUS18281</name>
</gene>
<name>A0AA36D2X6_9BILA</name>
<dbReference type="Proteomes" id="UP001177023">
    <property type="component" value="Unassembled WGS sequence"/>
</dbReference>